<feature type="transmembrane region" description="Helical" evidence="1">
    <location>
        <begin position="12"/>
        <end position="32"/>
    </location>
</feature>
<dbReference type="EMBL" id="PZZN01000003">
    <property type="protein sequence ID" value="PTM44758.1"/>
    <property type="molecule type" value="Genomic_DNA"/>
</dbReference>
<protein>
    <recommendedName>
        <fullName evidence="4">RDD family protein</fullName>
    </recommendedName>
</protein>
<keyword evidence="1" id="KW-1133">Transmembrane helix</keyword>
<evidence type="ECO:0000256" key="1">
    <source>
        <dbReference type="SAM" id="Phobius"/>
    </source>
</evidence>
<organism evidence="2 3">
    <name type="scientific">Sphingomonas aerolata</name>
    <dbReference type="NCBI Taxonomy" id="185951"/>
    <lineage>
        <taxon>Bacteria</taxon>
        <taxon>Pseudomonadati</taxon>
        <taxon>Pseudomonadota</taxon>
        <taxon>Alphaproteobacteria</taxon>
        <taxon>Sphingomonadales</taxon>
        <taxon>Sphingomonadaceae</taxon>
        <taxon>Sphingomonas</taxon>
    </lineage>
</organism>
<accession>A0A2T4YMY6</accession>
<reference evidence="2 3" key="1">
    <citation type="submission" date="2018-04" db="EMBL/GenBank/DDBJ databases">
        <title>Genomic Encyclopedia of Type Strains, Phase III (KMG-III): the genomes of soil and plant-associated and newly described type strains.</title>
        <authorList>
            <person name="Whitman W."/>
        </authorList>
    </citation>
    <scope>NUCLEOTIDE SEQUENCE [LARGE SCALE GENOMIC DNA]</scope>
    <source>
        <strain evidence="2 3">NW12</strain>
    </source>
</reference>
<proteinExistence type="predicted"/>
<dbReference type="RefSeq" id="WP_107933545.1">
    <property type="nucleotide sequence ID" value="NZ_PZZN01000003.1"/>
</dbReference>
<gene>
    <name evidence="2" type="ORF">C8J24_2968</name>
</gene>
<evidence type="ECO:0000313" key="2">
    <source>
        <dbReference type="EMBL" id="PTM44758.1"/>
    </source>
</evidence>
<keyword evidence="3" id="KW-1185">Reference proteome</keyword>
<keyword evidence="1" id="KW-0812">Transmembrane</keyword>
<name>A0A2T4YMY6_9SPHN</name>
<dbReference type="Proteomes" id="UP000240996">
    <property type="component" value="Unassembled WGS sequence"/>
</dbReference>
<keyword evidence="1" id="KW-0472">Membrane</keyword>
<comment type="caution">
    <text evidence="2">The sequence shown here is derived from an EMBL/GenBank/DDBJ whole genome shotgun (WGS) entry which is preliminary data.</text>
</comment>
<evidence type="ECO:0008006" key="4">
    <source>
        <dbReference type="Google" id="ProtNLM"/>
    </source>
</evidence>
<evidence type="ECO:0000313" key="3">
    <source>
        <dbReference type="Proteomes" id="UP000240996"/>
    </source>
</evidence>
<sequence length="94" mass="10333">MHERFWLGLRQLLVAVDQLAYILIAVPIYVAVGGPTPSADETISSRVGRAAIKGHRWGLVLEVVIDRLFVLLGSEPDHCRRNVESAFLGCAPKP</sequence>
<dbReference type="AlphaFoldDB" id="A0A2T4YMY6"/>